<sequence length="207" mass="22396">MSNEAPGVPFVPVPLGGSPFGPSNAPVKPVSAEKVEREEPVGPGTDVEKPVVKDKVTPPSENLVPVVRPNDADEDFSSWDVAVGGGLLWLAASGRKKDEGEQTPDTPDFALRETVGWEHTSRHSTSLGAMEHPRGSDPYDYMPRPFVPPDGPVCSDAGLRDEPEEDPETRDEDEEQDEPERKAVDLLTQDEDVWAASPRPNALGVIE</sequence>
<keyword evidence="3" id="KW-1185">Reference proteome</keyword>
<gene>
    <name evidence="2" type="ORF">SAMN05192558_12613</name>
</gene>
<dbReference type="AlphaFoldDB" id="A0A1H0WNA4"/>
<reference evidence="3" key="1">
    <citation type="submission" date="2016-10" db="EMBL/GenBank/DDBJ databases">
        <authorList>
            <person name="Varghese N."/>
            <person name="Submissions S."/>
        </authorList>
    </citation>
    <scope>NUCLEOTIDE SEQUENCE [LARGE SCALE GENOMIC DNA]</scope>
    <source>
        <strain evidence="3">IBRC-M 10655</strain>
    </source>
</reference>
<dbReference type="STRING" id="504798.SAMN05421871_12013"/>
<feature type="compositionally biased region" description="Acidic residues" evidence="1">
    <location>
        <begin position="162"/>
        <end position="178"/>
    </location>
</feature>
<evidence type="ECO:0000313" key="2">
    <source>
        <dbReference type="EMBL" id="SDP92204.1"/>
    </source>
</evidence>
<organism evidence="2 3">
    <name type="scientific">Actinokineospora alba</name>
    <dbReference type="NCBI Taxonomy" id="504798"/>
    <lineage>
        <taxon>Bacteria</taxon>
        <taxon>Bacillati</taxon>
        <taxon>Actinomycetota</taxon>
        <taxon>Actinomycetes</taxon>
        <taxon>Pseudonocardiales</taxon>
        <taxon>Pseudonocardiaceae</taxon>
        <taxon>Actinokineospora</taxon>
    </lineage>
</organism>
<feature type="region of interest" description="Disordered" evidence="1">
    <location>
        <begin position="1"/>
        <end position="75"/>
    </location>
</feature>
<protein>
    <submittedName>
        <fullName evidence="2">Uncharacterized protein</fullName>
    </submittedName>
</protein>
<proteinExistence type="predicted"/>
<evidence type="ECO:0000313" key="3">
    <source>
        <dbReference type="Proteomes" id="UP000199651"/>
    </source>
</evidence>
<evidence type="ECO:0000256" key="1">
    <source>
        <dbReference type="SAM" id="MobiDB-lite"/>
    </source>
</evidence>
<dbReference type="Proteomes" id="UP000199651">
    <property type="component" value="Unassembled WGS sequence"/>
</dbReference>
<feature type="compositionally biased region" description="Low complexity" evidence="1">
    <location>
        <begin position="1"/>
        <end position="23"/>
    </location>
</feature>
<dbReference type="EMBL" id="FNJB01000026">
    <property type="protein sequence ID" value="SDP92204.1"/>
    <property type="molecule type" value="Genomic_DNA"/>
</dbReference>
<feature type="region of interest" description="Disordered" evidence="1">
    <location>
        <begin position="94"/>
        <end position="207"/>
    </location>
</feature>
<accession>A0A1H0WNA4</accession>
<name>A0A1H0WNA4_9PSEU</name>
<feature type="compositionally biased region" description="Basic and acidic residues" evidence="1">
    <location>
        <begin position="31"/>
        <end position="56"/>
    </location>
</feature>